<gene>
    <name evidence="1" type="ORF">FB547_104468</name>
</gene>
<organism evidence="1 2">
    <name type="scientific">Variovorax beijingensis</name>
    <dbReference type="NCBI Taxonomy" id="2496117"/>
    <lineage>
        <taxon>Bacteria</taxon>
        <taxon>Pseudomonadati</taxon>
        <taxon>Pseudomonadota</taxon>
        <taxon>Betaproteobacteria</taxon>
        <taxon>Burkholderiales</taxon>
        <taxon>Comamonadaceae</taxon>
        <taxon>Variovorax</taxon>
    </lineage>
</organism>
<dbReference type="RefSeq" id="WP_186454174.1">
    <property type="nucleotide sequence ID" value="NZ_VIVL01000004.1"/>
</dbReference>
<evidence type="ECO:0000313" key="2">
    <source>
        <dbReference type="Proteomes" id="UP000319722"/>
    </source>
</evidence>
<evidence type="ECO:0000313" key="1">
    <source>
        <dbReference type="EMBL" id="TWD86519.1"/>
    </source>
</evidence>
<name>A0A561C5L9_9BURK</name>
<sequence>MQEALRHRAARVLATTTRAWGIAEPRRLRTALPRSRCALPRVRGVFFAI</sequence>
<proteinExistence type="predicted"/>
<dbReference type="EMBL" id="VIVL01000004">
    <property type="protein sequence ID" value="TWD86519.1"/>
    <property type="molecule type" value="Genomic_DNA"/>
</dbReference>
<comment type="caution">
    <text evidence="1">The sequence shown here is derived from an EMBL/GenBank/DDBJ whole genome shotgun (WGS) entry which is preliminary data.</text>
</comment>
<accession>A0A561C5L9</accession>
<reference evidence="1 2" key="1">
    <citation type="submission" date="2019-06" db="EMBL/GenBank/DDBJ databases">
        <title>Sorghum-associated microbial communities from plants grown in Nebraska, USA.</title>
        <authorList>
            <person name="Schachtman D."/>
        </authorList>
    </citation>
    <scope>NUCLEOTIDE SEQUENCE [LARGE SCALE GENOMIC DNA]</scope>
    <source>
        <strain evidence="1 2">T529</strain>
    </source>
</reference>
<protein>
    <submittedName>
        <fullName evidence="1">Uncharacterized protein</fullName>
    </submittedName>
</protein>
<dbReference type="Proteomes" id="UP000319722">
    <property type="component" value="Unassembled WGS sequence"/>
</dbReference>
<dbReference type="AlphaFoldDB" id="A0A561C5L9"/>